<dbReference type="HAMAP" id="MF_00294">
    <property type="entry name" value="Ribosomal_bL33"/>
    <property type="match status" value="1"/>
</dbReference>
<sequence>MAERVIITLACSVCKNRNYYFDRGKKQEGKLALKKFCKNCGKRTDHKKTK</sequence>
<comment type="similarity">
    <text evidence="1 5">Belongs to the bacterial ribosomal protein bL33 family.</text>
</comment>
<accession>A0A1E5IJP6</accession>
<dbReference type="InterPro" id="IPR038584">
    <property type="entry name" value="Ribosomal_bL33_sf"/>
</dbReference>
<dbReference type="GO" id="GO:0003735">
    <property type="term" value="F:structural constituent of ribosome"/>
    <property type="evidence" value="ECO:0007669"/>
    <property type="project" value="InterPro"/>
</dbReference>
<protein>
    <recommendedName>
        <fullName evidence="4 5">Large ribosomal subunit protein bL33</fullName>
    </recommendedName>
</protein>
<keyword evidence="8" id="KW-1185">Reference proteome</keyword>
<dbReference type="InterPro" id="IPR001705">
    <property type="entry name" value="Ribosomal_bL33"/>
</dbReference>
<dbReference type="GO" id="GO:0005737">
    <property type="term" value="C:cytoplasm"/>
    <property type="evidence" value="ECO:0007669"/>
    <property type="project" value="UniProtKB-ARBA"/>
</dbReference>
<evidence type="ECO:0000313" key="7">
    <source>
        <dbReference type="EMBL" id="OEG71038.1"/>
    </source>
</evidence>
<evidence type="ECO:0000256" key="4">
    <source>
        <dbReference type="ARBA" id="ARBA00035176"/>
    </source>
</evidence>
<dbReference type="Proteomes" id="UP000095237">
    <property type="component" value="Unassembled WGS sequence"/>
</dbReference>
<evidence type="ECO:0000256" key="5">
    <source>
        <dbReference type="HAMAP-Rule" id="MF_00294"/>
    </source>
</evidence>
<comment type="caution">
    <text evidence="6">The sequence shown here is derived from an EMBL/GenBank/DDBJ whole genome shotgun (WGS) entry which is preliminary data.</text>
</comment>
<dbReference type="NCBIfam" id="TIGR01023">
    <property type="entry name" value="rpmG_bact"/>
    <property type="match status" value="1"/>
</dbReference>
<keyword evidence="2 5" id="KW-0689">Ribosomal protein</keyword>
<keyword evidence="3 5" id="KW-0687">Ribonucleoprotein</keyword>
<proteinExistence type="inferred from homology"/>
<dbReference type="Gene3D" id="2.20.28.120">
    <property type="entry name" value="Ribosomal protein L33"/>
    <property type="match status" value="1"/>
</dbReference>
<dbReference type="InterPro" id="IPR011332">
    <property type="entry name" value="Ribosomal_zn-bd"/>
</dbReference>
<evidence type="ECO:0000256" key="1">
    <source>
        <dbReference type="ARBA" id="ARBA00007596"/>
    </source>
</evidence>
<gene>
    <name evidence="5" type="primary">rpmG</name>
    <name evidence="7" type="ORF">ATZ36_03180</name>
    <name evidence="6" type="ORF">ATZ36_16860</name>
</gene>
<dbReference type="GO" id="GO:0006412">
    <property type="term" value="P:translation"/>
    <property type="evidence" value="ECO:0007669"/>
    <property type="project" value="UniProtKB-UniRule"/>
</dbReference>
<dbReference type="EMBL" id="LNVX01000291">
    <property type="protein sequence ID" value="OEG70654.1"/>
    <property type="molecule type" value="Genomic_DNA"/>
</dbReference>
<dbReference type="Pfam" id="PF00471">
    <property type="entry name" value="Ribosomal_L33"/>
    <property type="match status" value="1"/>
</dbReference>
<evidence type="ECO:0000256" key="3">
    <source>
        <dbReference type="ARBA" id="ARBA00023274"/>
    </source>
</evidence>
<dbReference type="GO" id="GO:0005840">
    <property type="term" value="C:ribosome"/>
    <property type="evidence" value="ECO:0007669"/>
    <property type="project" value="UniProtKB-KW"/>
</dbReference>
<reference evidence="6 8" key="1">
    <citation type="submission" date="2015-11" db="EMBL/GenBank/DDBJ databases">
        <title>Evidence for parallel genomic evolution in an endosymbiosis of termite gut flagellates.</title>
        <authorList>
            <person name="Zheng H."/>
        </authorList>
    </citation>
    <scope>NUCLEOTIDE SEQUENCE [LARGE SCALE GENOMIC DNA]</scope>
    <source>
        <strain evidence="6 8">CET450</strain>
    </source>
</reference>
<evidence type="ECO:0000313" key="6">
    <source>
        <dbReference type="EMBL" id="OEG70654.1"/>
    </source>
</evidence>
<dbReference type="AlphaFoldDB" id="A0A1E5IJP6"/>
<organism evidence="6 8">
    <name type="scientific">Endomicrobium trichonymphae</name>
    <dbReference type="NCBI Taxonomy" id="1408204"/>
    <lineage>
        <taxon>Bacteria</taxon>
        <taxon>Pseudomonadati</taxon>
        <taxon>Elusimicrobiota</taxon>
        <taxon>Endomicrobiia</taxon>
        <taxon>Endomicrobiales</taxon>
        <taxon>Endomicrobiaceae</taxon>
        <taxon>Candidatus Endomicrobiellum</taxon>
    </lineage>
</organism>
<name>A0A1E5IJP6_ENDTX</name>
<dbReference type="GO" id="GO:1990904">
    <property type="term" value="C:ribonucleoprotein complex"/>
    <property type="evidence" value="ECO:0007669"/>
    <property type="project" value="UniProtKB-KW"/>
</dbReference>
<dbReference type="NCBIfam" id="NF001764">
    <property type="entry name" value="PRK00504.1"/>
    <property type="match status" value="1"/>
</dbReference>
<evidence type="ECO:0000256" key="2">
    <source>
        <dbReference type="ARBA" id="ARBA00022980"/>
    </source>
</evidence>
<evidence type="ECO:0000313" key="8">
    <source>
        <dbReference type="Proteomes" id="UP000095237"/>
    </source>
</evidence>
<dbReference type="EMBL" id="LNVX01000243">
    <property type="protein sequence ID" value="OEG71038.1"/>
    <property type="molecule type" value="Genomic_DNA"/>
</dbReference>
<dbReference type="SUPFAM" id="SSF57829">
    <property type="entry name" value="Zn-binding ribosomal proteins"/>
    <property type="match status" value="1"/>
</dbReference>